<comment type="caution">
    <text evidence="3">The sequence shown here is derived from an EMBL/GenBank/DDBJ whole genome shotgun (WGS) entry which is preliminary data.</text>
</comment>
<evidence type="ECO:0000256" key="2">
    <source>
        <dbReference type="SAM" id="Phobius"/>
    </source>
</evidence>
<keyword evidence="2" id="KW-1133">Transmembrane helix</keyword>
<evidence type="ECO:0008006" key="5">
    <source>
        <dbReference type="Google" id="ProtNLM"/>
    </source>
</evidence>
<sequence length="276" mass="31413">MGTYLLLQLSFTTPPSQPLLNPNKFADTTWPIATTVPKNSWCTSSSAGRVKINLQDELYTDGDDDYDEFGFSGGEKQRIWWSNDDEDIWVDDDEEDGFWIFKVIRAFGWMVPAIGISLLLGTGPSAFLMALAVPLGQTALSALMDKVSRPRPKTETGRTKKKTFVRSSKFKRGETSRRREENKSQEEKGSYQSWMAADGVSYKNSGKRVRKFGGWDELDATYKVPRETPRQKADELPKQQTKGKMSRTRIIRDTPLLLRLLIAVFPFLGSWTKFLF</sequence>
<feature type="compositionally biased region" description="Basic residues" evidence="1">
    <location>
        <begin position="159"/>
        <end position="170"/>
    </location>
</feature>
<dbReference type="Proteomes" id="UP001174677">
    <property type="component" value="Chromosome 3"/>
</dbReference>
<feature type="region of interest" description="Disordered" evidence="1">
    <location>
        <begin position="146"/>
        <end position="190"/>
    </location>
</feature>
<feature type="transmembrane region" description="Helical" evidence="2">
    <location>
        <begin position="103"/>
        <end position="120"/>
    </location>
</feature>
<keyword evidence="4" id="KW-1185">Reference proteome</keyword>
<evidence type="ECO:0000313" key="3">
    <source>
        <dbReference type="EMBL" id="KAJ9185766.1"/>
    </source>
</evidence>
<feature type="transmembrane region" description="Helical" evidence="2">
    <location>
        <begin position="256"/>
        <end position="274"/>
    </location>
</feature>
<organism evidence="3 4">
    <name type="scientific">Hevea brasiliensis</name>
    <name type="common">Para rubber tree</name>
    <name type="synonym">Siphonia brasiliensis</name>
    <dbReference type="NCBI Taxonomy" id="3981"/>
    <lineage>
        <taxon>Eukaryota</taxon>
        <taxon>Viridiplantae</taxon>
        <taxon>Streptophyta</taxon>
        <taxon>Embryophyta</taxon>
        <taxon>Tracheophyta</taxon>
        <taxon>Spermatophyta</taxon>
        <taxon>Magnoliopsida</taxon>
        <taxon>eudicotyledons</taxon>
        <taxon>Gunneridae</taxon>
        <taxon>Pentapetalae</taxon>
        <taxon>rosids</taxon>
        <taxon>fabids</taxon>
        <taxon>Malpighiales</taxon>
        <taxon>Euphorbiaceae</taxon>
        <taxon>Crotonoideae</taxon>
        <taxon>Micrandreae</taxon>
        <taxon>Hevea</taxon>
    </lineage>
</organism>
<dbReference type="PANTHER" id="PTHR35719">
    <property type="entry name" value="OS01G0680600 PROTEIN"/>
    <property type="match status" value="1"/>
</dbReference>
<feature type="compositionally biased region" description="Basic and acidic residues" evidence="1">
    <location>
        <begin position="171"/>
        <end position="189"/>
    </location>
</feature>
<keyword evidence="2" id="KW-0472">Membrane</keyword>
<dbReference type="EMBL" id="JARPOI010000003">
    <property type="protein sequence ID" value="KAJ9185766.1"/>
    <property type="molecule type" value="Genomic_DNA"/>
</dbReference>
<keyword evidence="2" id="KW-0812">Transmembrane</keyword>
<feature type="compositionally biased region" description="Basic and acidic residues" evidence="1">
    <location>
        <begin position="226"/>
        <end position="237"/>
    </location>
</feature>
<reference evidence="3" key="1">
    <citation type="journal article" date="2023" name="Plant Biotechnol. J.">
        <title>Chromosome-level wild Hevea brasiliensis genome provides new tools for genomic-assisted breeding and valuable loci to elevate rubber yield.</title>
        <authorList>
            <person name="Cheng H."/>
            <person name="Song X."/>
            <person name="Hu Y."/>
            <person name="Wu T."/>
            <person name="Yang Q."/>
            <person name="An Z."/>
            <person name="Feng S."/>
            <person name="Deng Z."/>
            <person name="Wu W."/>
            <person name="Zeng X."/>
            <person name="Tu M."/>
            <person name="Wang X."/>
            <person name="Huang H."/>
        </authorList>
    </citation>
    <scope>NUCLEOTIDE SEQUENCE</scope>
    <source>
        <strain evidence="3">MT/VB/25A 57/8</strain>
    </source>
</reference>
<evidence type="ECO:0000256" key="1">
    <source>
        <dbReference type="SAM" id="MobiDB-lite"/>
    </source>
</evidence>
<feature type="region of interest" description="Disordered" evidence="1">
    <location>
        <begin position="226"/>
        <end position="247"/>
    </location>
</feature>
<proteinExistence type="predicted"/>
<accession>A0ABQ9N2C3</accession>
<protein>
    <recommendedName>
        <fullName evidence="5">RIN4 pathogenic type III effector avirulence factor Avr cleavage site domain-containing protein</fullName>
    </recommendedName>
</protein>
<feature type="compositionally biased region" description="Basic and acidic residues" evidence="1">
    <location>
        <begin position="146"/>
        <end position="158"/>
    </location>
</feature>
<dbReference type="PANTHER" id="PTHR35719:SF5">
    <property type="entry name" value="T6K12.7 PROTEIN"/>
    <property type="match status" value="1"/>
</dbReference>
<evidence type="ECO:0000313" key="4">
    <source>
        <dbReference type="Proteomes" id="UP001174677"/>
    </source>
</evidence>
<gene>
    <name evidence="3" type="ORF">P3X46_005360</name>
</gene>
<name>A0ABQ9N2C3_HEVBR</name>